<dbReference type="Pfam" id="PF14015">
    <property type="entry name" value="DUF4231"/>
    <property type="match status" value="1"/>
</dbReference>
<keyword evidence="1" id="KW-0472">Membrane</keyword>
<evidence type="ECO:0000313" key="2">
    <source>
        <dbReference type="EMBL" id="AKA49721.1"/>
    </source>
</evidence>
<dbReference type="KEGG" id="mgb:VO56_00250"/>
<dbReference type="HOGENOM" id="CLU_118545_0_0_14"/>
<gene>
    <name evidence="2" type="ORF">VO56_00250</name>
</gene>
<sequence>MKEFNAFRQYKKLYLKVWNRVYIYGFFYYLLNLITIISALAIAIIATVFIAGTVKYPNDMVNPYRSWFNNGTNYVISTTIINSVVALISGLLSFFLINKRFNDAKNRIQKIHIEYTLYKGKEIYYSDVDKKTRDYILYKRVTNIVSYDRFSTDYLNELRVEYDTTKQG</sequence>
<keyword evidence="1" id="KW-0812">Transmembrane</keyword>
<dbReference type="EMBL" id="CP011021">
    <property type="protein sequence ID" value="AKA49721.1"/>
    <property type="molecule type" value="Genomic_DNA"/>
</dbReference>
<evidence type="ECO:0000313" key="3">
    <source>
        <dbReference type="Proteomes" id="UP000032722"/>
    </source>
</evidence>
<evidence type="ECO:0000256" key="1">
    <source>
        <dbReference type="SAM" id="Phobius"/>
    </source>
</evidence>
<dbReference type="InterPro" id="IPR025325">
    <property type="entry name" value="DUF4231"/>
</dbReference>
<reference evidence="2 3" key="1">
    <citation type="journal article" date="2015" name="Genome Announc.">
        <title>Complete Genome Sequence of Mycoplasma meleagridis, a Possible Emerging Pathogen in Chickens.</title>
        <authorList>
            <person name="Abolnik C."/>
        </authorList>
    </citation>
    <scope>NUCLEOTIDE SEQUENCE [LARGE SCALE GENOMIC DNA]</scope>
    <source>
        <strain evidence="2 3">B2096 8B</strain>
    </source>
</reference>
<organism evidence="3">
    <name type="scientific">Mycoplasmopsis gallinacea</name>
    <dbReference type="NCBI Taxonomy" id="29556"/>
    <lineage>
        <taxon>Bacteria</taxon>
        <taxon>Bacillati</taxon>
        <taxon>Mycoplasmatota</taxon>
        <taxon>Mycoplasmoidales</taxon>
        <taxon>Metamycoplasmataceae</taxon>
        <taxon>Mycoplasmopsis</taxon>
    </lineage>
</organism>
<proteinExistence type="predicted"/>
<dbReference type="Proteomes" id="UP000032722">
    <property type="component" value="Chromosome"/>
</dbReference>
<accession>A0A0D5ZIU5</accession>
<feature type="transmembrane region" description="Helical" evidence="1">
    <location>
        <begin position="21"/>
        <end position="54"/>
    </location>
</feature>
<keyword evidence="1" id="KW-1133">Transmembrane helix</keyword>
<dbReference type="PATRIC" id="fig|29556.3.peg.52"/>
<dbReference type="AlphaFoldDB" id="A0A0D5ZIU5"/>
<evidence type="ECO:0008006" key="4">
    <source>
        <dbReference type="Google" id="ProtNLM"/>
    </source>
</evidence>
<protein>
    <recommendedName>
        <fullName evidence="4">DUF4231 domain-containing protein</fullName>
    </recommendedName>
</protein>
<feature type="transmembrane region" description="Helical" evidence="1">
    <location>
        <begin position="74"/>
        <end position="97"/>
    </location>
</feature>
<name>A0A0D5ZIU5_9BACT</name>